<evidence type="ECO:0000313" key="1">
    <source>
        <dbReference type="EMBL" id="KAK6521802.1"/>
    </source>
</evidence>
<dbReference type="AlphaFoldDB" id="A0AAN8PSF5"/>
<proteinExistence type="predicted"/>
<gene>
    <name evidence="1" type="ORF">TWF506_002006</name>
</gene>
<name>A0AAN8PSF5_9PEZI</name>
<protein>
    <submittedName>
        <fullName evidence="1">Uncharacterized protein</fullName>
    </submittedName>
</protein>
<evidence type="ECO:0000313" key="2">
    <source>
        <dbReference type="Proteomes" id="UP001307849"/>
    </source>
</evidence>
<dbReference type="EMBL" id="JAVHJM010000001">
    <property type="protein sequence ID" value="KAK6521802.1"/>
    <property type="molecule type" value="Genomic_DNA"/>
</dbReference>
<dbReference type="Proteomes" id="UP001307849">
    <property type="component" value="Unassembled WGS sequence"/>
</dbReference>
<organism evidence="1 2">
    <name type="scientific">Arthrobotrys conoides</name>
    <dbReference type="NCBI Taxonomy" id="74498"/>
    <lineage>
        <taxon>Eukaryota</taxon>
        <taxon>Fungi</taxon>
        <taxon>Dikarya</taxon>
        <taxon>Ascomycota</taxon>
        <taxon>Pezizomycotina</taxon>
        <taxon>Orbiliomycetes</taxon>
        <taxon>Orbiliales</taxon>
        <taxon>Orbiliaceae</taxon>
        <taxon>Arthrobotrys</taxon>
    </lineage>
</organism>
<sequence length="323" mass="37811">MHQSQTRLGHRYIPADQRYPVRNEAFTDDAHVPVYTEIFKHLFFPYNEYHRFTNNQHYQNRNGLTWLKRLVYTRVDSHMKIDITSLTPSTTKFSAVFDTGELGVNTPSLGIRLEQLNHSSSRARYGNNRHLDVVAEAKVPLYDIKSLAVRRITEDDYSRLDTGYMGQDPSQDDYTYEVTLHLASYGSEARRFTLTPHYRDHAQDSTARCLKDLHKHAESIKFCILGPRESWFKLKRLQAELGLRGDVGNSTNTIFVGSDHRNRRIGHRWGGASMGGREMWNRSPSYEEEEDDDLIRGGWVNVRAERRYGYRDRYRDCDVDYVY</sequence>
<accession>A0AAN8PSF5</accession>
<keyword evidence="2" id="KW-1185">Reference proteome</keyword>
<reference evidence="1 2" key="1">
    <citation type="submission" date="2019-10" db="EMBL/GenBank/DDBJ databases">
        <authorList>
            <person name="Palmer J.M."/>
        </authorList>
    </citation>
    <scope>NUCLEOTIDE SEQUENCE [LARGE SCALE GENOMIC DNA]</scope>
    <source>
        <strain evidence="1 2">TWF506</strain>
    </source>
</reference>
<comment type="caution">
    <text evidence="1">The sequence shown here is derived from an EMBL/GenBank/DDBJ whole genome shotgun (WGS) entry which is preliminary data.</text>
</comment>